<dbReference type="InterPro" id="IPR004307">
    <property type="entry name" value="TspO_MBR"/>
</dbReference>
<organism evidence="7 8">
    <name type="scientific">Exophiala oligosperma</name>
    <dbReference type="NCBI Taxonomy" id="215243"/>
    <lineage>
        <taxon>Eukaryota</taxon>
        <taxon>Fungi</taxon>
        <taxon>Dikarya</taxon>
        <taxon>Ascomycota</taxon>
        <taxon>Pezizomycotina</taxon>
        <taxon>Eurotiomycetes</taxon>
        <taxon>Chaetothyriomycetidae</taxon>
        <taxon>Chaetothyriales</taxon>
        <taxon>Herpotrichiellaceae</taxon>
        <taxon>Exophiala</taxon>
    </lineage>
</organism>
<dbReference type="STRING" id="215243.A0A0D2ADE4"/>
<feature type="transmembrane region" description="Helical" evidence="6">
    <location>
        <begin position="143"/>
        <end position="160"/>
    </location>
</feature>
<keyword evidence="8" id="KW-1185">Reference proteome</keyword>
<feature type="transmembrane region" description="Helical" evidence="6">
    <location>
        <begin position="76"/>
        <end position="97"/>
    </location>
</feature>
<dbReference type="PANTHER" id="PTHR10057:SF0">
    <property type="entry name" value="TRANSLOCATOR PROTEIN"/>
    <property type="match status" value="1"/>
</dbReference>
<dbReference type="EMBL" id="KN847341">
    <property type="protein sequence ID" value="KIW38231.1"/>
    <property type="molecule type" value="Genomic_DNA"/>
</dbReference>
<dbReference type="GO" id="GO:0033013">
    <property type="term" value="P:tetrapyrrole metabolic process"/>
    <property type="evidence" value="ECO:0007669"/>
    <property type="project" value="UniProtKB-ARBA"/>
</dbReference>
<keyword evidence="3 6" id="KW-0812">Transmembrane</keyword>
<sequence>MSYIPGLTLPSSVFSNAPISILLPLGLGLGSGLISQPGRMRPKTFSDPSAKEMGKFRTVEEQYKALKQPPFRPPPYVFAPAWTTLYMMMGYAAHRAWTTGMSSLSPQVVEDTRRGATLYTLQLGLNLIYMPLFFGLGRPIEGMLDIVTLTGTVGYLTYVWSKVDKTAACLMAPYLAWLGFATYLTAGTGHLNGWTMSGTEKKEDTAVEKKES</sequence>
<evidence type="ECO:0000256" key="3">
    <source>
        <dbReference type="ARBA" id="ARBA00022692"/>
    </source>
</evidence>
<reference evidence="7 8" key="1">
    <citation type="submission" date="2015-01" db="EMBL/GenBank/DDBJ databases">
        <title>The Genome Sequence of Exophiala oligosperma CBS72588.</title>
        <authorList>
            <consortium name="The Broad Institute Genomics Platform"/>
            <person name="Cuomo C."/>
            <person name="de Hoog S."/>
            <person name="Gorbushina A."/>
            <person name="Stielow B."/>
            <person name="Teixiera M."/>
            <person name="Abouelleil A."/>
            <person name="Chapman S.B."/>
            <person name="Priest M."/>
            <person name="Young S.K."/>
            <person name="Wortman J."/>
            <person name="Nusbaum C."/>
            <person name="Birren B."/>
        </authorList>
    </citation>
    <scope>NUCLEOTIDE SEQUENCE [LARGE SCALE GENOMIC DNA]</scope>
    <source>
        <strain evidence="7 8">CBS 72588</strain>
    </source>
</reference>
<evidence type="ECO:0008006" key="9">
    <source>
        <dbReference type="Google" id="ProtNLM"/>
    </source>
</evidence>
<name>A0A0D2ADE4_9EURO</name>
<gene>
    <name evidence="7" type="ORF">PV06_09215</name>
</gene>
<dbReference type="AlphaFoldDB" id="A0A0D2ADE4"/>
<feature type="transmembrane region" description="Helical" evidence="6">
    <location>
        <begin position="117"/>
        <end position="136"/>
    </location>
</feature>
<dbReference type="GO" id="GO:0005741">
    <property type="term" value="C:mitochondrial outer membrane"/>
    <property type="evidence" value="ECO:0007669"/>
    <property type="project" value="TreeGrafter"/>
</dbReference>
<keyword evidence="4 6" id="KW-1133">Transmembrane helix</keyword>
<dbReference type="Gene3D" id="1.20.1260.100">
    <property type="entry name" value="TspO/MBR protein"/>
    <property type="match status" value="1"/>
</dbReference>
<dbReference type="GeneID" id="27361289"/>
<dbReference type="RefSeq" id="XP_016258447.1">
    <property type="nucleotide sequence ID" value="XM_016410640.1"/>
</dbReference>
<dbReference type="PANTHER" id="PTHR10057">
    <property type="entry name" value="PERIPHERAL-TYPE BENZODIAZEPINE RECEPTOR"/>
    <property type="match status" value="1"/>
</dbReference>
<dbReference type="HOGENOM" id="CLU_091805_0_0_1"/>
<dbReference type="CDD" id="cd15904">
    <property type="entry name" value="TSPO_MBR"/>
    <property type="match status" value="1"/>
</dbReference>
<dbReference type="InterPro" id="IPR038330">
    <property type="entry name" value="TspO/MBR-related_sf"/>
</dbReference>
<comment type="subcellular location">
    <subcellularLocation>
        <location evidence="1">Membrane</location>
        <topology evidence="1">Multi-pass membrane protein</topology>
    </subcellularLocation>
</comment>
<evidence type="ECO:0000256" key="2">
    <source>
        <dbReference type="ARBA" id="ARBA00007524"/>
    </source>
</evidence>
<dbReference type="OrthoDB" id="8841220at2759"/>
<proteinExistence type="inferred from homology"/>
<keyword evidence="5 6" id="KW-0472">Membrane</keyword>
<evidence type="ECO:0000256" key="4">
    <source>
        <dbReference type="ARBA" id="ARBA00022989"/>
    </source>
</evidence>
<evidence type="ECO:0000313" key="8">
    <source>
        <dbReference type="Proteomes" id="UP000053342"/>
    </source>
</evidence>
<accession>A0A0D2ADE4</accession>
<comment type="similarity">
    <text evidence="2">Belongs to the TspO/BZRP family.</text>
</comment>
<dbReference type="FunFam" id="1.20.1260.100:FF:000001">
    <property type="entry name" value="translocator protein 2"/>
    <property type="match status" value="1"/>
</dbReference>
<feature type="transmembrane region" description="Helical" evidence="6">
    <location>
        <begin position="172"/>
        <end position="192"/>
    </location>
</feature>
<evidence type="ECO:0000256" key="5">
    <source>
        <dbReference type="ARBA" id="ARBA00023136"/>
    </source>
</evidence>
<feature type="transmembrane region" description="Helical" evidence="6">
    <location>
        <begin position="12"/>
        <end position="34"/>
    </location>
</feature>
<protein>
    <recommendedName>
        <fullName evidence="9">TspO/MBR family protein</fullName>
    </recommendedName>
</protein>
<dbReference type="VEuPathDB" id="FungiDB:PV06_09215"/>
<dbReference type="Proteomes" id="UP000053342">
    <property type="component" value="Unassembled WGS sequence"/>
</dbReference>
<evidence type="ECO:0000256" key="1">
    <source>
        <dbReference type="ARBA" id="ARBA00004141"/>
    </source>
</evidence>
<evidence type="ECO:0000313" key="7">
    <source>
        <dbReference type="EMBL" id="KIW38231.1"/>
    </source>
</evidence>
<evidence type="ECO:0000256" key="6">
    <source>
        <dbReference type="SAM" id="Phobius"/>
    </source>
</evidence>
<dbReference type="Pfam" id="PF03073">
    <property type="entry name" value="TspO_MBR"/>
    <property type="match status" value="1"/>
</dbReference>